<evidence type="ECO:0000313" key="1">
    <source>
        <dbReference type="EMBL" id="KAG6626171.1"/>
    </source>
</evidence>
<reference evidence="1" key="1">
    <citation type="submission" date="2020-12" db="EMBL/GenBank/DDBJ databases">
        <title>WGS assembly of Carya illinoinensis cv. Pawnee.</title>
        <authorList>
            <person name="Platts A."/>
            <person name="Shu S."/>
            <person name="Wright S."/>
            <person name="Barry K."/>
            <person name="Edger P."/>
            <person name="Pires J.C."/>
            <person name="Schmutz J."/>
        </authorList>
    </citation>
    <scope>NUCLEOTIDE SEQUENCE</scope>
    <source>
        <tissue evidence="1">Leaf</tissue>
    </source>
</reference>
<keyword evidence="3" id="KW-1185">Reference proteome</keyword>
<dbReference type="EMBL" id="CM031823">
    <property type="protein sequence ID" value="KAG6626171.1"/>
    <property type="molecule type" value="Genomic_DNA"/>
</dbReference>
<evidence type="ECO:0000313" key="2">
    <source>
        <dbReference type="EMBL" id="KAG6674147.1"/>
    </source>
</evidence>
<sequence length="104" mass="11646">MLMTLKPGEEVAAAMAEPEKELKAKQYEELIRARAETCFRTKRGGVIPAKKRLVKRMMWDYIVRYIGSVFCFSHPSASAVPQADSHKASCYFKTVSPLNCSNSG</sequence>
<dbReference type="EMBL" id="CM031839">
    <property type="protein sequence ID" value="KAG6674147.1"/>
    <property type="molecule type" value="Genomic_DNA"/>
</dbReference>
<evidence type="ECO:0000313" key="3">
    <source>
        <dbReference type="Proteomes" id="UP000811609"/>
    </source>
</evidence>
<dbReference type="AlphaFoldDB" id="A0A8T1N8M4"/>
<accession>A0A8T1N8M4</accession>
<protein>
    <submittedName>
        <fullName evidence="1">Uncharacterized protein</fullName>
    </submittedName>
</protein>
<dbReference type="Proteomes" id="UP000811609">
    <property type="component" value="Chromosome 15"/>
</dbReference>
<dbReference type="Proteomes" id="UP000811246">
    <property type="component" value="Chromosome 15"/>
</dbReference>
<proteinExistence type="predicted"/>
<name>A0A8T1N8M4_CARIL</name>
<gene>
    <name evidence="1" type="ORF">CIPAW_15G029600</name>
    <name evidence="2" type="ORF">I3842_15G028200</name>
</gene>
<organism evidence="1 3">
    <name type="scientific">Carya illinoinensis</name>
    <name type="common">Pecan</name>
    <dbReference type="NCBI Taxonomy" id="32201"/>
    <lineage>
        <taxon>Eukaryota</taxon>
        <taxon>Viridiplantae</taxon>
        <taxon>Streptophyta</taxon>
        <taxon>Embryophyta</taxon>
        <taxon>Tracheophyta</taxon>
        <taxon>Spermatophyta</taxon>
        <taxon>Magnoliopsida</taxon>
        <taxon>eudicotyledons</taxon>
        <taxon>Gunneridae</taxon>
        <taxon>Pentapetalae</taxon>
        <taxon>rosids</taxon>
        <taxon>fabids</taxon>
        <taxon>Fagales</taxon>
        <taxon>Juglandaceae</taxon>
        <taxon>Carya</taxon>
    </lineage>
</organism>
<comment type="caution">
    <text evidence="1">The sequence shown here is derived from an EMBL/GenBank/DDBJ whole genome shotgun (WGS) entry which is preliminary data.</text>
</comment>
<reference evidence="2" key="2">
    <citation type="submission" date="2021-01" db="EMBL/GenBank/DDBJ databases">
        <authorList>
            <person name="Lovell J.T."/>
            <person name="Bentley N."/>
            <person name="Bhattarai G."/>
            <person name="Jenkins J.W."/>
            <person name="Sreedasyam A."/>
            <person name="Alarcon Y."/>
            <person name="Bock C."/>
            <person name="Boston L."/>
            <person name="Carlson J."/>
            <person name="Cervantes K."/>
            <person name="Clermont K."/>
            <person name="Krom N."/>
            <person name="Kubenka K."/>
            <person name="Mamidi S."/>
            <person name="Mattison C."/>
            <person name="Monteros M."/>
            <person name="Pisani C."/>
            <person name="Plott C."/>
            <person name="Rajasekar S."/>
            <person name="Rhein H.S."/>
            <person name="Rohla C."/>
            <person name="Song M."/>
            <person name="Hilaire R.S."/>
            <person name="Shu S."/>
            <person name="Wells L."/>
            <person name="Wang X."/>
            <person name="Webber J."/>
            <person name="Heerema R.J."/>
            <person name="Klein P."/>
            <person name="Conner P."/>
            <person name="Grauke L."/>
            <person name="Grimwood J."/>
            <person name="Schmutz J."/>
            <person name="Randall J.J."/>
        </authorList>
    </citation>
    <scope>NUCLEOTIDE SEQUENCE</scope>
    <source>
        <tissue evidence="2">Leaf</tissue>
    </source>
</reference>